<dbReference type="AlphaFoldDB" id="A0A8J3CLC1"/>
<sequence length="152" mass="16421">MVTFSPTGWAARYKDPEYPNLVVQEAVERFSEDGDALVVDRRYGTLIPARARTGFVGLVECGRMMSVVPAPPGWRVGGQTDDGYAWSDPVVAWLVDETGTGYPLIRDGRHLTMVEDAVSEYTLSGPDDPDPSVKPDTDSDGGDGRSVGEAVQ</sequence>
<reference evidence="2" key="1">
    <citation type="journal article" date="2014" name="Int. J. Syst. Evol. Microbiol.">
        <title>Complete genome sequence of Corynebacterium casei LMG S-19264T (=DSM 44701T), isolated from a smear-ripened cheese.</title>
        <authorList>
            <consortium name="US DOE Joint Genome Institute (JGI-PGF)"/>
            <person name="Walter F."/>
            <person name="Albersmeier A."/>
            <person name="Kalinowski J."/>
            <person name="Ruckert C."/>
        </authorList>
    </citation>
    <scope>NUCLEOTIDE SEQUENCE</scope>
    <source>
        <strain evidence="2">CGMCC 4.5737</strain>
    </source>
</reference>
<proteinExistence type="predicted"/>
<gene>
    <name evidence="2" type="ORF">GCM10012275_61140</name>
</gene>
<evidence type="ECO:0000313" key="2">
    <source>
        <dbReference type="EMBL" id="GGM82280.1"/>
    </source>
</evidence>
<evidence type="ECO:0000256" key="1">
    <source>
        <dbReference type="SAM" id="MobiDB-lite"/>
    </source>
</evidence>
<dbReference type="EMBL" id="BMMK01000055">
    <property type="protein sequence ID" value="GGM82280.1"/>
    <property type="molecule type" value="Genomic_DNA"/>
</dbReference>
<accession>A0A8J3CLC1</accession>
<evidence type="ECO:0000313" key="3">
    <source>
        <dbReference type="Proteomes" id="UP000637578"/>
    </source>
</evidence>
<name>A0A8J3CLC1_9PSEU</name>
<keyword evidence="3" id="KW-1185">Reference proteome</keyword>
<organism evidence="2 3">
    <name type="scientific">Longimycelium tulufanense</name>
    <dbReference type="NCBI Taxonomy" id="907463"/>
    <lineage>
        <taxon>Bacteria</taxon>
        <taxon>Bacillati</taxon>
        <taxon>Actinomycetota</taxon>
        <taxon>Actinomycetes</taxon>
        <taxon>Pseudonocardiales</taxon>
        <taxon>Pseudonocardiaceae</taxon>
        <taxon>Longimycelium</taxon>
    </lineage>
</organism>
<dbReference type="RefSeq" id="WP_189061905.1">
    <property type="nucleotide sequence ID" value="NZ_BMMK01000055.1"/>
</dbReference>
<protein>
    <submittedName>
        <fullName evidence="2">Uncharacterized protein</fullName>
    </submittedName>
</protein>
<feature type="region of interest" description="Disordered" evidence="1">
    <location>
        <begin position="119"/>
        <end position="152"/>
    </location>
</feature>
<reference evidence="2" key="2">
    <citation type="submission" date="2020-09" db="EMBL/GenBank/DDBJ databases">
        <authorList>
            <person name="Sun Q."/>
            <person name="Zhou Y."/>
        </authorList>
    </citation>
    <scope>NUCLEOTIDE SEQUENCE</scope>
    <source>
        <strain evidence="2">CGMCC 4.5737</strain>
    </source>
</reference>
<comment type="caution">
    <text evidence="2">The sequence shown here is derived from an EMBL/GenBank/DDBJ whole genome shotgun (WGS) entry which is preliminary data.</text>
</comment>
<dbReference type="Proteomes" id="UP000637578">
    <property type="component" value="Unassembled WGS sequence"/>
</dbReference>